<dbReference type="Gene3D" id="3.40.50.850">
    <property type="entry name" value="Isochorismatase-like"/>
    <property type="match status" value="1"/>
</dbReference>
<accession>A0A5N0UYS9</accession>
<evidence type="ECO:0000259" key="2">
    <source>
        <dbReference type="Pfam" id="PF00857"/>
    </source>
</evidence>
<dbReference type="EMBL" id="VMNW02000039">
    <property type="protein sequence ID" value="KAA9157768.1"/>
    <property type="molecule type" value="Genomic_DNA"/>
</dbReference>
<dbReference type="InterPro" id="IPR036380">
    <property type="entry name" value="Isochorismatase-like_sf"/>
</dbReference>
<evidence type="ECO:0000256" key="1">
    <source>
        <dbReference type="ARBA" id="ARBA00022801"/>
    </source>
</evidence>
<keyword evidence="1" id="KW-0378">Hydrolase</keyword>
<dbReference type="AlphaFoldDB" id="A0A5N0UYS9"/>
<dbReference type="InterPro" id="IPR000868">
    <property type="entry name" value="Isochorismatase-like_dom"/>
</dbReference>
<dbReference type="PANTHER" id="PTHR43540">
    <property type="entry name" value="PEROXYUREIDOACRYLATE/UREIDOACRYLATE AMIDOHYDROLASE-RELATED"/>
    <property type="match status" value="1"/>
</dbReference>
<dbReference type="RefSeq" id="WP_144749036.1">
    <property type="nucleotide sequence ID" value="NZ_VMNW02000039.1"/>
</dbReference>
<gene>
    <name evidence="3" type="ORF">FPZ12_024320</name>
</gene>
<evidence type="ECO:0000313" key="4">
    <source>
        <dbReference type="Proteomes" id="UP000319769"/>
    </source>
</evidence>
<name>A0A5N0UYS9_9PSEU</name>
<dbReference type="Proteomes" id="UP000319769">
    <property type="component" value="Unassembled WGS sequence"/>
</dbReference>
<dbReference type="OrthoDB" id="7500697at2"/>
<dbReference type="Pfam" id="PF00857">
    <property type="entry name" value="Isochorismatase"/>
    <property type="match status" value="1"/>
</dbReference>
<dbReference type="InterPro" id="IPR050272">
    <property type="entry name" value="Isochorismatase-like_hydrls"/>
</dbReference>
<dbReference type="SUPFAM" id="SSF52499">
    <property type="entry name" value="Isochorismatase-like hydrolases"/>
    <property type="match status" value="1"/>
</dbReference>
<keyword evidence="4" id="KW-1185">Reference proteome</keyword>
<proteinExistence type="predicted"/>
<evidence type="ECO:0000313" key="3">
    <source>
        <dbReference type="EMBL" id="KAA9157768.1"/>
    </source>
</evidence>
<comment type="caution">
    <text evidence="3">The sequence shown here is derived from an EMBL/GenBank/DDBJ whole genome shotgun (WGS) entry which is preliminary data.</text>
</comment>
<sequence length="210" mass="22000">MGSTEQDYEQAGFGGELRPGNRPAVLLVDPARAYVDPGSPLYAGTEQAVDAMKALLAAARTAAHPVIVTQVRVRSDGSDAGLFFRKVPSLGVFAEASPYAAVIDGLAPEPGELLITKQYPSAFFGTTLASYLTSSGVDTVVVGGFSTSGCVRASTLDAMQHGFVPIVVADAVGDRDPGVHSSNLFDIKYKMGEVWSLARAVDYLEGGVER</sequence>
<protein>
    <submittedName>
        <fullName evidence="3">Isochorismatase family protein</fullName>
    </submittedName>
</protein>
<dbReference type="PANTHER" id="PTHR43540:SF1">
    <property type="entry name" value="ISOCHORISMATASE HYDROLASE"/>
    <property type="match status" value="1"/>
</dbReference>
<dbReference type="GO" id="GO:0016787">
    <property type="term" value="F:hydrolase activity"/>
    <property type="evidence" value="ECO:0007669"/>
    <property type="project" value="UniProtKB-KW"/>
</dbReference>
<feature type="domain" description="Isochorismatase-like" evidence="2">
    <location>
        <begin position="24"/>
        <end position="197"/>
    </location>
</feature>
<organism evidence="3 4">
    <name type="scientific">Amycolatopsis acidicola</name>
    <dbReference type="NCBI Taxonomy" id="2596893"/>
    <lineage>
        <taxon>Bacteria</taxon>
        <taxon>Bacillati</taxon>
        <taxon>Actinomycetota</taxon>
        <taxon>Actinomycetes</taxon>
        <taxon>Pseudonocardiales</taxon>
        <taxon>Pseudonocardiaceae</taxon>
        <taxon>Amycolatopsis</taxon>
    </lineage>
</organism>
<reference evidence="3" key="1">
    <citation type="submission" date="2019-09" db="EMBL/GenBank/DDBJ databases">
        <authorList>
            <person name="Teo W.F.A."/>
            <person name="Duangmal K."/>
        </authorList>
    </citation>
    <scope>NUCLEOTIDE SEQUENCE [LARGE SCALE GENOMIC DNA]</scope>
    <source>
        <strain evidence="3">K81G1</strain>
    </source>
</reference>